<name>A0A7W9EH78_9SPHN</name>
<dbReference type="Gene3D" id="3.30.460.10">
    <property type="entry name" value="Beta Polymerase, domain 2"/>
    <property type="match status" value="1"/>
</dbReference>
<protein>
    <submittedName>
        <fullName evidence="2">Putative nucleotidyltransferase/HEPN domain-containing protein</fullName>
    </submittedName>
</protein>
<sequence length="345" mass="40102">MNDVGLPLKLAAIPISSASFFVAACYDCRLCSQVLAKERPVRERLKSMRNDLDHLPEDKQRELERAVQILFEEFADSLMGRSAPHRKAGRILKIILFGSFARGGWVDDRKSGQVSDYDLLVIVNHEELTENNDYWSSAGDRLVREFAIAKSFRHPVHFIVHELGDVRRQLKRGRPFFRDIVRDGIVLYEAEGFELPEPEILSEQEMRAEAQEYFDTWFPRIGEALDLAQFAVTRGNAKDAAFLLHQATERAYHCALLVLTLYSPKSHRLEELRSRAEGIEPRLFEVWPRDDKFKRRCFDRIRRAYVEARYSKLYKITDEEMTFAIEHIEQLQALVAIVCAERLEI</sequence>
<dbReference type="EMBL" id="JACIJC010000010">
    <property type="protein sequence ID" value="MBB5687830.1"/>
    <property type="molecule type" value="Genomic_DNA"/>
</dbReference>
<dbReference type="SMART" id="SM00748">
    <property type="entry name" value="HEPN"/>
    <property type="match status" value="1"/>
</dbReference>
<dbReference type="InterPro" id="IPR043519">
    <property type="entry name" value="NT_sf"/>
</dbReference>
<comment type="caution">
    <text evidence="2">The sequence shown here is derived from an EMBL/GenBank/DDBJ whole genome shotgun (WGS) entry which is preliminary data.</text>
</comment>
<dbReference type="PROSITE" id="PS50910">
    <property type="entry name" value="HEPN"/>
    <property type="match status" value="1"/>
</dbReference>
<dbReference type="InterPro" id="IPR052548">
    <property type="entry name" value="Type_VII_TA_antitoxin"/>
</dbReference>
<evidence type="ECO:0000313" key="3">
    <source>
        <dbReference type="Proteomes" id="UP000549617"/>
    </source>
</evidence>
<dbReference type="PANTHER" id="PTHR33933:SF1">
    <property type="entry name" value="PROTEIN ADENYLYLTRANSFERASE MNTA-RELATED"/>
    <property type="match status" value="1"/>
</dbReference>
<dbReference type="AlphaFoldDB" id="A0A7W9EH78"/>
<evidence type="ECO:0000259" key="1">
    <source>
        <dbReference type="PROSITE" id="PS50910"/>
    </source>
</evidence>
<dbReference type="RefSeq" id="WP_343053041.1">
    <property type="nucleotide sequence ID" value="NZ_JACIJC010000010.1"/>
</dbReference>
<evidence type="ECO:0000313" key="2">
    <source>
        <dbReference type="EMBL" id="MBB5687830.1"/>
    </source>
</evidence>
<dbReference type="PANTHER" id="PTHR33933">
    <property type="entry name" value="NUCLEOTIDYLTRANSFERASE"/>
    <property type="match status" value="1"/>
</dbReference>
<accession>A0A7W9EH78</accession>
<keyword evidence="3" id="KW-1185">Reference proteome</keyword>
<dbReference type="Proteomes" id="UP000549617">
    <property type="component" value="Unassembled WGS sequence"/>
</dbReference>
<proteinExistence type="predicted"/>
<dbReference type="SUPFAM" id="SSF81593">
    <property type="entry name" value="Nucleotidyltransferase substrate binding subunit/domain"/>
    <property type="match status" value="1"/>
</dbReference>
<dbReference type="SUPFAM" id="SSF81301">
    <property type="entry name" value="Nucleotidyltransferase"/>
    <property type="match status" value="1"/>
</dbReference>
<gene>
    <name evidence="2" type="ORF">FHS49_003877</name>
</gene>
<reference evidence="2 3" key="1">
    <citation type="submission" date="2020-08" db="EMBL/GenBank/DDBJ databases">
        <title>Genomic Encyclopedia of Type Strains, Phase IV (KMG-IV): sequencing the most valuable type-strain genomes for metagenomic binning, comparative biology and taxonomic classification.</title>
        <authorList>
            <person name="Goeker M."/>
        </authorList>
    </citation>
    <scope>NUCLEOTIDE SEQUENCE [LARGE SCALE GENOMIC DNA]</scope>
    <source>
        <strain evidence="2 3">DSM 25079</strain>
    </source>
</reference>
<dbReference type="CDD" id="cd05403">
    <property type="entry name" value="NT_KNTase_like"/>
    <property type="match status" value="1"/>
</dbReference>
<keyword evidence="2" id="KW-0808">Transferase</keyword>
<dbReference type="Pfam" id="PF05168">
    <property type="entry name" value="HEPN"/>
    <property type="match status" value="1"/>
</dbReference>
<dbReference type="GO" id="GO:0016740">
    <property type="term" value="F:transferase activity"/>
    <property type="evidence" value="ECO:0007669"/>
    <property type="project" value="UniProtKB-KW"/>
</dbReference>
<dbReference type="Gene3D" id="1.20.120.330">
    <property type="entry name" value="Nucleotidyltransferases domain 2"/>
    <property type="match status" value="1"/>
</dbReference>
<feature type="domain" description="HEPN" evidence="1">
    <location>
        <begin position="218"/>
        <end position="338"/>
    </location>
</feature>
<organism evidence="2 3">
    <name type="scientific">Sphingobium boeckii</name>
    <dbReference type="NCBI Taxonomy" id="1082345"/>
    <lineage>
        <taxon>Bacteria</taxon>
        <taxon>Pseudomonadati</taxon>
        <taxon>Pseudomonadota</taxon>
        <taxon>Alphaproteobacteria</taxon>
        <taxon>Sphingomonadales</taxon>
        <taxon>Sphingomonadaceae</taxon>
        <taxon>Sphingobium</taxon>
    </lineage>
</organism>
<dbReference type="InterPro" id="IPR007842">
    <property type="entry name" value="HEPN_dom"/>
</dbReference>